<feature type="non-terminal residue" evidence="4">
    <location>
        <position position="533"/>
    </location>
</feature>
<dbReference type="Pfam" id="PF09112">
    <property type="entry name" value="N-glycanase_N"/>
    <property type="match status" value="1"/>
</dbReference>
<dbReference type="Gene3D" id="2.60.120.230">
    <property type="match status" value="1"/>
</dbReference>
<evidence type="ECO:0000313" key="4">
    <source>
        <dbReference type="EMBL" id="GIL60653.1"/>
    </source>
</evidence>
<evidence type="ECO:0000256" key="2">
    <source>
        <dbReference type="SAM" id="MobiDB-lite"/>
    </source>
</evidence>
<accession>A0A8J4BGE4</accession>
<gene>
    <name evidence="4" type="ORF">Vafri_15188</name>
</gene>
<dbReference type="AlphaFoldDB" id="A0A8J4BGE4"/>
<feature type="compositionally biased region" description="Basic and acidic residues" evidence="2">
    <location>
        <begin position="296"/>
        <end position="305"/>
    </location>
</feature>
<reference evidence="4" key="1">
    <citation type="journal article" date="2021" name="Proc. Natl. Acad. Sci. U.S.A.">
        <title>Three genomes in the algal genus Volvox reveal the fate of a haploid sex-determining region after a transition to homothallism.</title>
        <authorList>
            <person name="Yamamoto K."/>
            <person name="Hamaji T."/>
            <person name="Kawai-Toyooka H."/>
            <person name="Matsuzaki R."/>
            <person name="Takahashi F."/>
            <person name="Nishimura Y."/>
            <person name="Kawachi M."/>
            <person name="Noguchi H."/>
            <person name="Minakuchi Y."/>
            <person name="Umen J.G."/>
            <person name="Toyoda A."/>
            <person name="Nozaki H."/>
        </authorList>
    </citation>
    <scope>NUCLEOTIDE SEQUENCE</scope>
    <source>
        <strain evidence="4">NIES-3780</strain>
    </source>
</reference>
<protein>
    <recommendedName>
        <fullName evidence="3">Peptide-N-glycosidase F N-terminal domain-containing protein</fullName>
    </recommendedName>
</protein>
<dbReference type="SUPFAM" id="SSF49742">
    <property type="entry name" value="PHM/PNGase F"/>
    <property type="match status" value="1"/>
</dbReference>
<keyword evidence="1" id="KW-1015">Disulfide bond</keyword>
<evidence type="ECO:0000313" key="5">
    <source>
        <dbReference type="Proteomes" id="UP000747399"/>
    </source>
</evidence>
<dbReference type="EMBL" id="BNCO01000041">
    <property type="protein sequence ID" value="GIL60653.1"/>
    <property type="molecule type" value="Genomic_DNA"/>
</dbReference>
<keyword evidence="5" id="KW-1185">Reference proteome</keyword>
<feature type="domain" description="Peptide-N-glycosidase F N-terminal" evidence="3">
    <location>
        <begin position="98"/>
        <end position="272"/>
    </location>
</feature>
<sequence>DEQPCIPATMVSYSDGMDLMTLLGDAARANVTAEVEFRVKEIPTGWFVIGPWVGLAEGGWAQLPVMMHAGWEAWWQVYLGRLRQQLQQLKAQSAHSHVVAVFNNKPFPGPHGATVTAVVPHRPHRYFKRLLLDFALGCSGPMDASCPAWDHMVQLFACCAPRPEHCRPCPTTLWKQPPLRLPQTVNKSTTSTNTTAAATVQEAAAMQTPPPPQRCGLELGRWATPFRRRVGRWLTDVTSLMGLLGNGGRCSFTVQTAPWADGNWTATLSLIFARQSLSGGPQESAEATPPTAEIPDGSKRAEQERSDHLEWVKEDNGKLHHNRRRHGLALQKLPEVTNALQGISAFAAATKSNVLSETPLHRGLRPFGILPLFDSATFDGLYNAGRSEVAFFTPSRTRAAKIVSYITGHGSTTDTGCCEFFPTSHHLFINGLEVAVLNFTEAGTLWGCADAVLYGGVPNQHGTWIYGRGGWCDGAAVQPWVVDVSRVLRPPGSVGNNTIRYKGLYGDRREPIDPPEGSPAGYIMMQSLLVLYE</sequence>
<proteinExistence type="predicted"/>
<dbReference type="InterPro" id="IPR008977">
    <property type="entry name" value="PHM/PNGase_F_dom_sf"/>
</dbReference>
<dbReference type="Proteomes" id="UP000747399">
    <property type="component" value="Unassembled WGS sequence"/>
</dbReference>
<dbReference type="InterPro" id="IPR015196">
    <property type="entry name" value="PngaseF_N"/>
</dbReference>
<dbReference type="PANTHER" id="PTHR39319">
    <property type="entry name" value="SI:DKEY-256H2.1"/>
    <property type="match status" value="1"/>
</dbReference>
<feature type="region of interest" description="Disordered" evidence="2">
    <location>
        <begin position="279"/>
        <end position="305"/>
    </location>
</feature>
<name>A0A8J4BGE4_9CHLO</name>
<dbReference type="InterPro" id="IPR053251">
    <property type="entry name" value="N-glycanase"/>
</dbReference>
<dbReference type="InterPro" id="IPR014784">
    <property type="entry name" value="Cu2_ascorb_mOase-like_C"/>
</dbReference>
<dbReference type="Pfam" id="PF09113">
    <property type="entry name" value="N-glycanase_C"/>
    <property type="match status" value="1"/>
</dbReference>
<dbReference type="SMART" id="SM01290">
    <property type="entry name" value="N-glycanase_N"/>
    <property type="match status" value="1"/>
</dbReference>
<organism evidence="4 5">
    <name type="scientific">Volvox africanus</name>
    <dbReference type="NCBI Taxonomy" id="51714"/>
    <lineage>
        <taxon>Eukaryota</taxon>
        <taxon>Viridiplantae</taxon>
        <taxon>Chlorophyta</taxon>
        <taxon>core chlorophytes</taxon>
        <taxon>Chlorophyceae</taxon>
        <taxon>CS clade</taxon>
        <taxon>Chlamydomonadales</taxon>
        <taxon>Volvocaceae</taxon>
        <taxon>Volvox</taxon>
    </lineage>
</organism>
<dbReference type="GO" id="GO:0016715">
    <property type="term" value="F:oxidoreductase activity, acting on paired donors, with incorporation or reduction of molecular oxygen, reduced ascorbate as one donor, and incorporation of one atom of oxygen"/>
    <property type="evidence" value="ECO:0007669"/>
    <property type="project" value="InterPro"/>
</dbReference>
<evidence type="ECO:0000256" key="1">
    <source>
        <dbReference type="ARBA" id="ARBA00023157"/>
    </source>
</evidence>
<comment type="caution">
    <text evidence="4">The sequence shown here is derived from an EMBL/GenBank/DDBJ whole genome shotgun (WGS) entry which is preliminary data.</text>
</comment>
<evidence type="ECO:0000259" key="3">
    <source>
        <dbReference type="SMART" id="SM01290"/>
    </source>
</evidence>
<dbReference type="PANTHER" id="PTHR39319:SF1">
    <property type="entry name" value="SI:DKEY-256H2.1"/>
    <property type="match status" value="1"/>
</dbReference>
<dbReference type="InterPro" id="IPR015197">
    <property type="entry name" value="PngaseF_C"/>
</dbReference>